<evidence type="ECO:0000313" key="2">
    <source>
        <dbReference type="Proteomes" id="UP000886501"/>
    </source>
</evidence>
<reference evidence="1" key="2">
    <citation type="journal article" date="2020" name="Nat. Commun.">
        <title>Large-scale genome sequencing of mycorrhizal fungi provides insights into the early evolution of symbiotic traits.</title>
        <authorList>
            <person name="Miyauchi S."/>
            <person name="Kiss E."/>
            <person name="Kuo A."/>
            <person name="Drula E."/>
            <person name="Kohler A."/>
            <person name="Sanchez-Garcia M."/>
            <person name="Morin E."/>
            <person name="Andreopoulos B."/>
            <person name="Barry K.W."/>
            <person name="Bonito G."/>
            <person name="Buee M."/>
            <person name="Carver A."/>
            <person name="Chen C."/>
            <person name="Cichocki N."/>
            <person name="Clum A."/>
            <person name="Culley D."/>
            <person name="Crous P.W."/>
            <person name="Fauchery L."/>
            <person name="Girlanda M."/>
            <person name="Hayes R.D."/>
            <person name="Keri Z."/>
            <person name="LaButti K."/>
            <person name="Lipzen A."/>
            <person name="Lombard V."/>
            <person name="Magnuson J."/>
            <person name="Maillard F."/>
            <person name="Murat C."/>
            <person name="Nolan M."/>
            <person name="Ohm R.A."/>
            <person name="Pangilinan J."/>
            <person name="Pereira M.F."/>
            <person name="Perotto S."/>
            <person name="Peter M."/>
            <person name="Pfister S."/>
            <person name="Riley R."/>
            <person name="Sitrit Y."/>
            <person name="Stielow J.B."/>
            <person name="Szollosi G."/>
            <person name="Zifcakova L."/>
            <person name="Stursova M."/>
            <person name="Spatafora J.W."/>
            <person name="Tedersoo L."/>
            <person name="Vaario L.M."/>
            <person name="Yamada A."/>
            <person name="Yan M."/>
            <person name="Wang P."/>
            <person name="Xu J."/>
            <person name="Bruns T."/>
            <person name="Baldrian P."/>
            <person name="Vilgalys R."/>
            <person name="Dunand C."/>
            <person name="Henrissat B."/>
            <person name="Grigoriev I.V."/>
            <person name="Hibbett D."/>
            <person name="Nagy L.G."/>
            <person name="Martin F.M."/>
        </authorList>
    </citation>
    <scope>NUCLEOTIDE SEQUENCE</scope>
    <source>
        <strain evidence="1">P2</strain>
    </source>
</reference>
<accession>A0ACB6ZK20</accession>
<organism evidence="1 2">
    <name type="scientific">Thelephora ganbajun</name>
    <name type="common">Ganba fungus</name>
    <dbReference type="NCBI Taxonomy" id="370292"/>
    <lineage>
        <taxon>Eukaryota</taxon>
        <taxon>Fungi</taxon>
        <taxon>Dikarya</taxon>
        <taxon>Basidiomycota</taxon>
        <taxon>Agaricomycotina</taxon>
        <taxon>Agaricomycetes</taxon>
        <taxon>Thelephorales</taxon>
        <taxon>Thelephoraceae</taxon>
        <taxon>Thelephora</taxon>
    </lineage>
</organism>
<dbReference type="Proteomes" id="UP000886501">
    <property type="component" value="Unassembled WGS sequence"/>
</dbReference>
<sequence>MALDPEIKRTIGQHFVFGFVGYGVNDDIRSLICDYYVGNVILMKRNIQSFEQVHKLVHDLQQLAKDSGHEQPLLIGIDQENGLVSGFSIGSGGVGTQFPGAMCIAATGSTELAEEVTRASGFEMRLVGINWVYSPVADVNTDPGNPVIGPRSFGDDPTRVGEFACAVSRGLTASGIAPSAKHFPGHGDTHVDSHIALPRILKSQDELRQEELVPFRSLIAEDIATIMSGHIALPRITGSDIPCSLSRDITTALLRDDLGFKGVIVTDCLEMDAVAGSYGVENGALMALDAGADIVMVCHTPERQKGAVELVQAAVISGKLTLDSLRQSHHRIAHLKSKFAGSWSDVLAPVFNSGRKIQLKSDNAALSASAYSASTALVTDPTGVLPISGGDAVILFTPENESLNRAVDDIEDAVRAEDGKIRNKAAPSDISFGSSISARTQNMHHTVYAKDFTVTEELSNHLSVAKYIVFATRNTDRSAWQLKALSAIAEVKNTGTGVIIISTCAPYDLLNAKLGFPFAYLATFEFTRPALEAAARVIFGEAKPAGKVPVLDGNIL</sequence>
<reference evidence="1" key="1">
    <citation type="submission" date="2019-10" db="EMBL/GenBank/DDBJ databases">
        <authorList>
            <consortium name="DOE Joint Genome Institute"/>
            <person name="Kuo A."/>
            <person name="Miyauchi S."/>
            <person name="Kiss E."/>
            <person name="Drula E."/>
            <person name="Kohler A."/>
            <person name="Sanchez-Garcia M."/>
            <person name="Andreopoulos B."/>
            <person name="Barry K.W."/>
            <person name="Bonito G."/>
            <person name="Buee M."/>
            <person name="Carver A."/>
            <person name="Chen C."/>
            <person name="Cichocki N."/>
            <person name="Clum A."/>
            <person name="Culley D."/>
            <person name="Crous P.W."/>
            <person name="Fauchery L."/>
            <person name="Girlanda M."/>
            <person name="Hayes R."/>
            <person name="Keri Z."/>
            <person name="Labutti K."/>
            <person name="Lipzen A."/>
            <person name="Lombard V."/>
            <person name="Magnuson J."/>
            <person name="Maillard F."/>
            <person name="Morin E."/>
            <person name="Murat C."/>
            <person name="Nolan M."/>
            <person name="Ohm R."/>
            <person name="Pangilinan J."/>
            <person name="Pereira M."/>
            <person name="Perotto S."/>
            <person name="Peter M."/>
            <person name="Riley R."/>
            <person name="Sitrit Y."/>
            <person name="Stielow B."/>
            <person name="Szollosi G."/>
            <person name="Zifcakova L."/>
            <person name="Stursova M."/>
            <person name="Spatafora J.W."/>
            <person name="Tedersoo L."/>
            <person name="Vaario L.-M."/>
            <person name="Yamada A."/>
            <person name="Yan M."/>
            <person name="Wang P."/>
            <person name="Xu J."/>
            <person name="Bruns T."/>
            <person name="Baldrian P."/>
            <person name="Vilgalys R."/>
            <person name="Henrissat B."/>
            <person name="Grigoriev I.V."/>
            <person name="Hibbett D."/>
            <person name="Nagy L.G."/>
            <person name="Martin F.M."/>
        </authorList>
    </citation>
    <scope>NUCLEOTIDE SEQUENCE</scope>
    <source>
        <strain evidence="1">P2</strain>
    </source>
</reference>
<proteinExistence type="predicted"/>
<comment type="caution">
    <text evidence="1">The sequence shown here is derived from an EMBL/GenBank/DDBJ whole genome shotgun (WGS) entry which is preliminary data.</text>
</comment>
<evidence type="ECO:0000313" key="1">
    <source>
        <dbReference type="EMBL" id="KAF9650125.1"/>
    </source>
</evidence>
<dbReference type="EMBL" id="MU117988">
    <property type="protein sequence ID" value="KAF9650125.1"/>
    <property type="molecule type" value="Genomic_DNA"/>
</dbReference>
<protein>
    <submittedName>
        <fullName evidence="1">Glycoside hydrolase family 3 protein</fullName>
    </submittedName>
</protein>
<gene>
    <name evidence="1" type="ORF">BDM02DRAFT_3268189</name>
</gene>
<keyword evidence="1" id="KW-0378">Hydrolase</keyword>
<keyword evidence="2" id="KW-1185">Reference proteome</keyword>
<name>A0ACB6ZK20_THEGA</name>